<dbReference type="Pfam" id="PF00069">
    <property type="entry name" value="Pkinase"/>
    <property type="match status" value="1"/>
</dbReference>
<dbReference type="PANTHER" id="PTHR43289">
    <property type="entry name" value="MITOGEN-ACTIVATED PROTEIN KINASE KINASE KINASE 20-RELATED"/>
    <property type="match status" value="1"/>
</dbReference>
<dbReference type="InterPro" id="IPR008271">
    <property type="entry name" value="Ser/Thr_kinase_AS"/>
</dbReference>
<keyword evidence="8" id="KW-1133">Transmembrane helix</keyword>
<dbReference type="PANTHER" id="PTHR43289:SF34">
    <property type="entry name" value="SERINE_THREONINE-PROTEIN KINASE YBDM-RELATED"/>
    <property type="match status" value="1"/>
</dbReference>
<accession>A0ABU4VM54</accession>
<evidence type="ECO:0000256" key="8">
    <source>
        <dbReference type="SAM" id="Phobius"/>
    </source>
</evidence>
<reference evidence="10 11" key="1">
    <citation type="submission" date="2023-11" db="EMBL/GenBank/DDBJ databases">
        <authorList>
            <person name="Xu M."/>
            <person name="Jiang T."/>
        </authorList>
    </citation>
    <scope>NUCLEOTIDE SEQUENCE [LARGE SCALE GENOMIC DNA]</scope>
    <source>
        <strain evidence="10 11">SD</strain>
    </source>
</reference>
<keyword evidence="6" id="KW-0175">Coiled coil</keyword>
<dbReference type="InterPro" id="IPR000719">
    <property type="entry name" value="Prot_kinase_dom"/>
</dbReference>
<organism evidence="10 11">
    <name type="scientific">Patulibacter brassicae</name>
    <dbReference type="NCBI Taxonomy" id="1705717"/>
    <lineage>
        <taxon>Bacteria</taxon>
        <taxon>Bacillati</taxon>
        <taxon>Actinomycetota</taxon>
        <taxon>Thermoleophilia</taxon>
        <taxon>Solirubrobacterales</taxon>
        <taxon>Patulibacteraceae</taxon>
        <taxon>Patulibacter</taxon>
    </lineage>
</organism>
<evidence type="ECO:0000256" key="3">
    <source>
        <dbReference type="ARBA" id="ARBA00022777"/>
    </source>
</evidence>
<feature type="transmembrane region" description="Helical" evidence="8">
    <location>
        <begin position="310"/>
        <end position="331"/>
    </location>
</feature>
<evidence type="ECO:0000256" key="2">
    <source>
        <dbReference type="ARBA" id="ARBA00022741"/>
    </source>
</evidence>
<dbReference type="PROSITE" id="PS00107">
    <property type="entry name" value="PROTEIN_KINASE_ATP"/>
    <property type="match status" value="1"/>
</dbReference>
<keyword evidence="4 5" id="KW-0067">ATP-binding</keyword>
<protein>
    <submittedName>
        <fullName evidence="10">Protein kinase</fullName>
    </submittedName>
</protein>
<dbReference type="Gene3D" id="1.10.510.10">
    <property type="entry name" value="Transferase(Phosphotransferase) domain 1"/>
    <property type="match status" value="1"/>
</dbReference>
<dbReference type="InterPro" id="IPR011009">
    <property type="entry name" value="Kinase-like_dom_sf"/>
</dbReference>
<keyword evidence="3 10" id="KW-0418">Kinase</keyword>
<evidence type="ECO:0000256" key="1">
    <source>
        <dbReference type="ARBA" id="ARBA00022679"/>
    </source>
</evidence>
<keyword evidence="8" id="KW-0472">Membrane</keyword>
<keyword evidence="2 5" id="KW-0547">Nucleotide-binding</keyword>
<dbReference type="RefSeq" id="WP_319954603.1">
    <property type="nucleotide sequence ID" value="NZ_JAXAVX010000006.1"/>
</dbReference>
<dbReference type="InterPro" id="IPR017441">
    <property type="entry name" value="Protein_kinase_ATP_BS"/>
</dbReference>
<dbReference type="CDD" id="cd14014">
    <property type="entry name" value="STKc_PknB_like"/>
    <property type="match status" value="1"/>
</dbReference>
<dbReference type="GO" id="GO:0016301">
    <property type="term" value="F:kinase activity"/>
    <property type="evidence" value="ECO:0007669"/>
    <property type="project" value="UniProtKB-KW"/>
</dbReference>
<dbReference type="Gene3D" id="3.30.200.20">
    <property type="entry name" value="Phosphorylase Kinase, domain 1"/>
    <property type="match status" value="1"/>
</dbReference>
<evidence type="ECO:0000256" key="5">
    <source>
        <dbReference type="PROSITE-ProRule" id="PRU10141"/>
    </source>
</evidence>
<feature type="region of interest" description="Disordered" evidence="7">
    <location>
        <begin position="335"/>
        <end position="379"/>
    </location>
</feature>
<dbReference type="SUPFAM" id="SSF56112">
    <property type="entry name" value="Protein kinase-like (PK-like)"/>
    <property type="match status" value="1"/>
</dbReference>
<dbReference type="PROSITE" id="PS00108">
    <property type="entry name" value="PROTEIN_KINASE_ST"/>
    <property type="match status" value="1"/>
</dbReference>
<sequence length="505" mass="54850">MTIDVGTLLADRYRLEAQIGSGGMSTVYRAFDTVLERTVAIKRMHREIAEHSEQLERFRREARAVAQLNHPHIVQVIDAGEHDDTPFIVFEHVRGETLKERIQRAGRLPVTEAVAYAIEIARALGAAHDRGIVHRDVKPQNVLINEEGLAKVTDFGIARTLEEHGLTADGRVLGTTDYVSPEQAMGHEVTGQSDVYSLGIVLFEMLIGDVPFHGENQVAVAMKHVREELPDVQALRPSVGAALAAVVDRATAKDLEVRYPDTADLIADLEDVLTIEASRRGEATGEATAVLRSLPPQKRRRANLRLRRRGLLLGAVLLVVAALVFAAVQLLPDATTRGTDQRPSTPPVSGERTISLSQNAAHDYDPLGDKSEHPEDTAKVLDGDRSTAWTTEQYRGGVFPSPKTGVGIYLDVGTSTVAATRLSIATSTPGWQATILASAGGEAPPSTVPDPGWVEVGSVAQATARTNVALRTNGRRYRYYLVWITQLPPGAERVSIEALSLLRRG</sequence>
<feature type="coiled-coil region" evidence="6">
    <location>
        <begin position="41"/>
        <end position="68"/>
    </location>
</feature>
<feature type="domain" description="Protein kinase" evidence="9">
    <location>
        <begin position="13"/>
        <end position="273"/>
    </location>
</feature>
<dbReference type="PROSITE" id="PS50011">
    <property type="entry name" value="PROTEIN_KINASE_DOM"/>
    <property type="match status" value="1"/>
</dbReference>
<evidence type="ECO:0000313" key="11">
    <source>
        <dbReference type="Proteomes" id="UP001277761"/>
    </source>
</evidence>
<evidence type="ECO:0000256" key="4">
    <source>
        <dbReference type="ARBA" id="ARBA00022840"/>
    </source>
</evidence>
<dbReference type="EMBL" id="JAXAVX010000006">
    <property type="protein sequence ID" value="MDX8152447.1"/>
    <property type="molecule type" value="Genomic_DNA"/>
</dbReference>
<name>A0ABU4VM54_9ACTN</name>
<feature type="compositionally biased region" description="Basic and acidic residues" evidence="7">
    <location>
        <begin position="362"/>
        <end position="379"/>
    </location>
</feature>
<proteinExistence type="predicted"/>
<dbReference type="SMART" id="SM00220">
    <property type="entry name" value="S_TKc"/>
    <property type="match status" value="1"/>
</dbReference>
<gene>
    <name evidence="10" type="ORF">SK069_12635</name>
</gene>
<evidence type="ECO:0000256" key="7">
    <source>
        <dbReference type="SAM" id="MobiDB-lite"/>
    </source>
</evidence>
<feature type="binding site" evidence="5">
    <location>
        <position position="42"/>
    </location>
    <ligand>
        <name>ATP</name>
        <dbReference type="ChEBI" id="CHEBI:30616"/>
    </ligand>
</feature>
<evidence type="ECO:0000259" key="9">
    <source>
        <dbReference type="PROSITE" id="PS50011"/>
    </source>
</evidence>
<dbReference type="Proteomes" id="UP001277761">
    <property type="component" value="Unassembled WGS sequence"/>
</dbReference>
<keyword evidence="11" id="KW-1185">Reference proteome</keyword>
<comment type="caution">
    <text evidence="10">The sequence shown here is derived from an EMBL/GenBank/DDBJ whole genome shotgun (WGS) entry which is preliminary data.</text>
</comment>
<evidence type="ECO:0000256" key="6">
    <source>
        <dbReference type="SAM" id="Coils"/>
    </source>
</evidence>
<keyword evidence="8" id="KW-0812">Transmembrane</keyword>
<evidence type="ECO:0000313" key="10">
    <source>
        <dbReference type="EMBL" id="MDX8152447.1"/>
    </source>
</evidence>
<keyword evidence="1" id="KW-0808">Transferase</keyword>